<dbReference type="Pfam" id="PF07687">
    <property type="entry name" value="M20_dimer"/>
    <property type="match status" value="1"/>
</dbReference>
<keyword evidence="1" id="KW-0479">Metal-binding</keyword>
<keyword evidence="2 5" id="KW-0378">Hydrolase</keyword>
<dbReference type="GO" id="GO:0046872">
    <property type="term" value="F:metal ion binding"/>
    <property type="evidence" value="ECO:0007669"/>
    <property type="project" value="UniProtKB-KW"/>
</dbReference>
<dbReference type="SUPFAM" id="SSF55031">
    <property type="entry name" value="Bacterial exopeptidase dimerisation domain"/>
    <property type="match status" value="1"/>
</dbReference>
<dbReference type="Gene3D" id="3.30.70.360">
    <property type="match status" value="1"/>
</dbReference>
<evidence type="ECO:0000313" key="6">
    <source>
        <dbReference type="Proteomes" id="UP000321820"/>
    </source>
</evidence>
<dbReference type="PANTHER" id="PTHR43808">
    <property type="entry name" value="ACETYLORNITHINE DEACETYLASE"/>
    <property type="match status" value="1"/>
</dbReference>
<dbReference type="Pfam" id="PF01546">
    <property type="entry name" value="Peptidase_M20"/>
    <property type="match status" value="1"/>
</dbReference>
<dbReference type="InterPro" id="IPR011650">
    <property type="entry name" value="Peptidase_M20_dimer"/>
</dbReference>
<evidence type="ECO:0000256" key="1">
    <source>
        <dbReference type="ARBA" id="ARBA00022723"/>
    </source>
</evidence>
<dbReference type="InterPro" id="IPR050072">
    <property type="entry name" value="Peptidase_M20A"/>
</dbReference>
<dbReference type="InterPro" id="IPR002933">
    <property type="entry name" value="Peptidase_M20"/>
</dbReference>
<evidence type="ECO:0000256" key="2">
    <source>
        <dbReference type="ARBA" id="ARBA00022801"/>
    </source>
</evidence>
<dbReference type="InterPro" id="IPR036264">
    <property type="entry name" value="Bact_exopeptidase_dim_dom"/>
</dbReference>
<evidence type="ECO:0000256" key="3">
    <source>
        <dbReference type="SAM" id="SignalP"/>
    </source>
</evidence>
<dbReference type="OrthoDB" id="9783294at2"/>
<keyword evidence="3" id="KW-0732">Signal</keyword>
<dbReference type="SUPFAM" id="SSF53187">
    <property type="entry name" value="Zn-dependent exopeptidases"/>
    <property type="match status" value="1"/>
</dbReference>
<accession>A0A5B9EAN2</accession>
<sequence length="448" mass="47598">MGVFRNENAAALLVRDTKQQGKCSRVNPMNRSTLRCAAIALFLFPCLTHAAEKSDPKATMQQPAVAEALRFVQSNAEANIETQIHLCEIAAPEFHEEKRAAAVEELFKAAHLQNVHTDAAGNLIGDRPGNNPRPHIVIAAHLDTVFPEGTDVHVTRNGNVLKGPGIYDDCRGLAALVGVAQALDAGKVQTAGTITFVADTGEEGLGDLRGMKEFFRNKSNSDIDAFISIDGPEPITDAITGGVGSYRLRLTYSGPGGHSFNAFGIANPIHALGRAIAKIDEIQTPETPRTTFNVGRIGGGTSVNTISSSAFAEIDMRSEDSGPLEATKAAVERAAQTALDEENARWHDHGKLTMKIDLLGYRPTGSTPADSTLIDTVRGVNQAMGLSALTTSRQSTDSNFPMSLGIPSITLGAGGTGKDAHTVNETIDITDAWKGVQRLLLVVSIFPN</sequence>
<dbReference type="EMBL" id="CP042806">
    <property type="protein sequence ID" value="QEE27317.1"/>
    <property type="molecule type" value="Genomic_DNA"/>
</dbReference>
<protein>
    <submittedName>
        <fullName evidence="5">M20/M25/M40 family metallo-hydrolase</fullName>
    </submittedName>
</protein>
<gene>
    <name evidence="5" type="ORF">FTW19_04395</name>
</gene>
<feature type="chain" id="PRO_5022707788" evidence="3">
    <location>
        <begin position="51"/>
        <end position="448"/>
    </location>
</feature>
<keyword evidence="6" id="KW-1185">Reference proteome</keyword>
<dbReference type="PANTHER" id="PTHR43808:SF17">
    <property type="entry name" value="PEPTIDASE M20"/>
    <property type="match status" value="1"/>
</dbReference>
<dbReference type="KEGG" id="talb:FTW19_04395"/>
<feature type="signal peptide" evidence="3">
    <location>
        <begin position="1"/>
        <end position="50"/>
    </location>
</feature>
<reference evidence="5 6" key="1">
    <citation type="submission" date="2019-08" db="EMBL/GenBank/DDBJ databases">
        <title>Complete genome sequence of Terriglobus albidus strain ORNL.</title>
        <authorList>
            <person name="Podar M."/>
        </authorList>
    </citation>
    <scope>NUCLEOTIDE SEQUENCE [LARGE SCALE GENOMIC DNA]</scope>
    <source>
        <strain evidence="5 6">ORNL</strain>
    </source>
</reference>
<name>A0A5B9EAN2_9BACT</name>
<dbReference type="Proteomes" id="UP000321820">
    <property type="component" value="Chromosome"/>
</dbReference>
<evidence type="ECO:0000313" key="5">
    <source>
        <dbReference type="EMBL" id="QEE27317.1"/>
    </source>
</evidence>
<organism evidence="5 6">
    <name type="scientific">Terriglobus albidus</name>
    <dbReference type="NCBI Taxonomy" id="1592106"/>
    <lineage>
        <taxon>Bacteria</taxon>
        <taxon>Pseudomonadati</taxon>
        <taxon>Acidobacteriota</taxon>
        <taxon>Terriglobia</taxon>
        <taxon>Terriglobales</taxon>
        <taxon>Acidobacteriaceae</taxon>
        <taxon>Terriglobus</taxon>
    </lineage>
</organism>
<proteinExistence type="predicted"/>
<dbReference type="Gene3D" id="3.40.630.10">
    <property type="entry name" value="Zn peptidases"/>
    <property type="match status" value="1"/>
</dbReference>
<dbReference type="AlphaFoldDB" id="A0A5B9EAN2"/>
<dbReference type="GO" id="GO:0016787">
    <property type="term" value="F:hydrolase activity"/>
    <property type="evidence" value="ECO:0007669"/>
    <property type="project" value="UniProtKB-KW"/>
</dbReference>
<feature type="domain" description="Peptidase M20 dimerisation" evidence="4">
    <location>
        <begin position="244"/>
        <end position="341"/>
    </location>
</feature>
<evidence type="ECO:0000259" key="4">
    <source>
        <dbReference type="Pfam" id="PF07687"/>
    </source>
</evidence>